<feature type="region of interest" description="Disordered" evidence="1">
    <location>
        <begin position="321"/>
        <end position="340"/>
    </location>
</feature>
<gene>
    <name evidence="3" type="ORF">BN1012_Phect2399</name>
</gene>
<name>X5ME04_9HYPH</name>
<accession>X5ME04</accession>
<evidence type="ECO:0000313" key="4">
    <source>
        <dbReference type="Proteomes" id="UP000032160"/>
    </source>
</evidence>
<dbReference type="KEGG" id="pect:BN1012_Phect2399"/>
<dbReference type="PANTHER" id="PTHR48079:SF6">
    <property type="entry name" value="NAD(P)-BINDING DOMAIN-CONTAINING PROTEIN-RELATED"/>
    <property type="match status" value="1"/>
</dbReference>
<organism evidence="3 4">
    <name type="scientific">Candidatus Phaeomarinibacter ectocarpi</name>
    <dbReference type="NCBI Taxonomy" id="1458461"/>
    <lineage>
        <taxon>Bacteria</taxon>
        <taxon>Pseudomonadati</taxon>
        <taxon>Pseudomonadota</taxon>
        <taxon>Alphaproteobacteria</taxon>
        <taxon>Hyphomicrobiales</taxon>
        <taxon>Parvibaculaceae</taxon>
        <taxon>Candidatus Phaeomarinibacter</taxon>
    </lineage>
</organism>
<dbReference type="GO" id="GO:0004029">
    <property type="term" value="F:aldehyde dehydrogenase (NAD+) activity"/>
    <property type="evidence" value="ECO:0007669"/>
    <property type="project" value="TreeGrafter"/>
</dbReference>
<dbReference type="SUPFAM" id="SSF51735">
    <property type="entry name" value="NAD(P)-binding Rossmann-fold domains"/>
    <property type="match status" value="1"/>
</dbReference>
<reference evidence="3 4" key="1">
    <citation type="journal article" date="2014" name="Front. Genet.">
        <title>Genome and metabolic network of "Candidatus Phaeomarinobacter ectocarpi" Ec32, a new candidate genus of Alphaproteobacteria frequently associated with brown algae.</title>
        <authorList>
            <person name="Dittami S.M."/>
            <person name="Barbeyron T."/>
            <person name="Boyen C."/>
            <person name="Cambefort J."/>
            <person name="Collet G."/>
            <person name="Delage L."/>
            <person name="Gobet A."/>
            <person name="Groisillier A."/>
            <person name="Leblanc C."/>
            <person name="Michel G."/>
            <person name="Scornet D."/>
            <person name="Siegel A."/>
            <person name="Tapia J.E."/>
            <person name="Tonon T."/>
        </authorList>
    </citation>
    <scope>NUCLEOTIDE SEQUENCE [LARGE SCALE GENOMIC DNA]</scope>
    <source>
        <strain evidence="3 4">Ec32</strain>
    </source>
</reference>
<dbReference type="InterPro" id="IPR016040">
    <property type="entry name" value="NAD(P)-bd_dom"/>
</dbReference>
<dbReference type="Proteomes" id="UP000032160">
    <property type="component" value="Chromosome I"/>
</dbReference>
<dbReference type="InterPro" id="IPR036291">
    <property type="entry name" value="NAD(P)-bd_dom_sf"/>
</dbReference>
<dbReference type="EMBL" id="HG966617">
    <property type="protein sequence ID" value="CDO60612.1"/>
    <property type="molecule type" value="Genomic_DNA"/>
</dbReference>
<dbReference type="OrthoDB" id="7170465at2"/>
<dbReference type="HOGENOM" id="CLU_049717_0_0_5"/>
<dbReference type="PATRIC" id="fig|1458461.3.peg.2405"/>
<protein>
    <submittedName>
        <fullName evidence="3">Protein</fullName>
    </submittedName>
</protein>
<dbReference type="PANTHER" id="PTHR48079">
    <property type="entry name" value="PROTEIN YEEZ"/>
    <property type="match status" value="1"/>
</dbReference>
<sequence length="340" mass="36779">MTSTTRILVIGATGGIGSEVAKAALAAGWDVRAMHRRPKKAAAAMADMGVEWVKGDAMRAKDVTRAAKDCDVIFHGANPPGYKKWKQLAIPMLANTIKAAETVKARIAFPGNIYVYGDDAFPVLGEDAPQHPPTEKGNIRIEMEYMLRRTPQPALVVRAGDFFGPNAPGSWVGGGMIKAEKPISSVTYPGDPKTLHAFAYLPDLAETFIRLLSNPEVAASNFDIFHFAGHTVGGDTGVSFPDALRNAARMPDAPIKKLPWAMVRVAGVFNETFRELWKMRYLWRTPHRLDNTKLQSVIGSEPHTPLEEALRVTLVGHGCLPEQAPAASPQNETGHAAVAA</sequence>
<evidence type="ECO:0000259" key="2">
    <source>
        <dbReference type="Pfam" id="PF13460"/>
    </source>
</evidence>
<keyword evidence="4" id="KW-1185">Reference proteome</keyword>
<proteinExistence type="predicted"/>
<evidence type="ECO:0000313" key="3">
    <source>
        <dbReference type="EMBL" id="CDO60612.1"/>
    </source>
</evidence>
<dbReference type="RefSeq" id="WP_043948617.1">
    <property type="nucleotide sequence ID" value="NZ_HG966617.1"/>
</dbReference>
<feature type="domain" description="NAD(P)-binding" evidence="2">
    <location>
        <begin position="11"/>
        <end position="104"/>
    </location>
</feature>
<dbReference type="GO" id="GO:0005737">
    <property type="term" value="C:cytoplasm"/>
    <property type="evidence" value="ECO:0007669"/>
    <property type="project" value="TreeGrafter"/>
</dbReference>
<dbReference type="AlphaFoldDB" id="X5ME04"/>
<dbReference type="Pfam" id="PF13460">
    <property type="entry name" value="NAD_binding_10"/>
    <property type="match status" value="1"/>
</dbReference>
<dbReference type="Gene3D" id="3.40.50.720">
    <property type="entry name" value="NAD(P)-binding Rossmann-like Domain"/>
    <property type="match status" value="1"/>
</dbReference>
<dbReference type="InterPro" id="IPR051783">
    <property type="entry name" value="NAD(P)-dependent_oxidoreduct"/>
</dbReference>
<evidence type="ECO:0000256" key="1">
    <source>
        <dbReference type="SAM" id="MobiDB-lite"/>
    </source>
</evidence>
<dbReference type="STRING" id="1458461.BN1012_Phect2399"/>